<dbReference type="PANTHER" id="PTHR30154:SF34">
    <property type="entry name" value="TRANSCRIPTIONAL REGULATOR AZLB"/>
    <property type="match status" value="1"/>
</dbReference>
<accession>A0ABY8N4W2</accession>
<evidence type="ECO:0000256" key="1">
    <source>
        <dbReference type="ARBA" id="ARBA00023015"/>
    </source>
</evidence>
<keyword evidence="3" id="KW-0804">Transcription</keyword>
<evidence type="ECO:0000256" key="3">
    <source>
        <dbReference type="ARBA" id="ARBA00023163"/>
    </source>
</evidence>
<dbReference type="Gene3D" id="3.30.70.920">
    <property type="match status" value="1"/>
</dbReference>
<name>A0ABY8N4W2_9FLAO</name>
<dbReference type="InterPro" id="IPR000485">
    <property type="entry name" value="AsnC-type_HTH_dom"/>
</dbReference>
<dbReference type="InterPro" id="IPR036390">
    <property type="entry name" value="WH_DNA-bd_sf"/>
</dbReference>
<dbReference type="SUPFAM" id="SSF46785">
    <property type="entry name" value="Winged helix' DNA-binding domain"/>
    <property type="match status" value="1"/>
</dbReference>
<organism evidence="5 6">
    <name type="scientific">Flavobacterium keumense</name>
    <dbReference type="NCBI Taxonomy" id="1306518"/>
    <lineage>
        <taxon>Bacteria</taxon>
        <taxon>Pseudomonadati</taxon>
        <taxon>Bacteroidota</taxon>
        <taxon>Flavobacteriia</taxon>
        <taxon>Flavobacteriales</taxon>
        <taxon>Flavobacteriaceae</taxon>
        <taxon>Flavobacterium</taxon>
    </lineage>
</organism>
<dbReference type="RefSeq" id="WP_264532597.1">
    <property type="nucleotide sequence ID" value="NZ_CP092332.1"/>
</dbReference>
<dbReference type="PANTHER" id="PTHR30154">
    <property type="entry name" value="LEUCINE-RESPONSIVE REGULATORY PROTEIN"/>
    <property type="match status" value="1"/>
</dbReference>
<feature type="domain" description="HTH asnC-type" evidence="4">
    <location>
        <begin position="1"/>
        <end position="62"/>
    </location>
</feature>
<dbReference type="Pfam" id="PF13412">
    <property type="entry name" value="HTH_24"/>
    <property type="match status" value="1"/>
</dbReference>
<dbReference type="PRINTS" id="PR00033">
    <property type="entry name" value="HTHASNC"/>
</dbReference>
<dbReference type="Gene3D" id="1.10.10.10">
    <property type="entry name" value="Winged helix-like DNA-binding domain superfamily/Winged helix DNA-binding domain"/>
    <property type="match status" value="1"/>
</dbReference>
<gene>
    <name evidence="5" type="ORF">MG292_00125</name>
</gene>
<proteinExistence type="predicted"/>
<dbReference type="SMART" id="SM00344">
    <property type="entry name" value="HTH_ASNC"/>
    <property type="match status" value="1"/>
</dbReference>
<dbReference type="Pfam" id="PF01037">
    <property type="entry name" value="AsnC_trans_reg"/>
    <property type="match status" value="1"/>
</dbReference>
<sequence>MDAIDKRILMVLQEDAKANIKMIAEKSGLSVSPTFARIKKLEQLGYIKKYVALLDEVKIGKSIQVFCQVTLSIHSKEVIDNFKKQIAKLHDVMGCYHVSGNYDFLLKIAVKDMNEYQQFAVEKLSVIEGISNVQSTFVLEEIKNEVVHKLQ</sequence>
<evidence type="ECO:0000313" key="6">
    <source>
        <dbReference type="Proteomes" id="UP001232117"/>
    </source>
</evidence>
<protein>
    <submittedName>
        <fullName evidence="5">Lrp/AsnC family transcriptional regulator</fullName>
    </submittedName>
</protein>
<dbReference type="EMBL" id="CP092332">
    <property type="protein sequence ID" value="WGK94673.1"/>
    <property type="molecule type" value="Genomic_DNA"/>
</dbReference>
<dbReference type="PROSITE" id="PS50956">
    <property type="entry name" value="HTH_ASNC_2"/>
    <property type="match status" value="1"/>
</dbReference>
<dbReference type="InterPro" id="IPR019887">
    <property type="entry name" value="Tscrpt_reg_AsnC/Lrp_C"/>
</dbReference>
<keyword evidence="2" id="KW-0238">DNA-binding</keyword>
<evidence type="ECO:0000256" key="2">
    <source>
        <dbReference type="ARBA" id="ARBA00023125"/>
    </source>
</evidence>
<reference evidence="5 6" key="1">
    <citation type="submission" date="2022-02" db="EMBL/GenBank/DDBJ databases">
        <authorList>
            <person name="Cha I.-T."/>
            <person name="Lee K.-E."/>
            <person name="Park S.-J."/>
        </authorList>
    </citation>
    <scope>NUCLEOTIDE SEQUENCE [LARGE SCALE GENOMIC DNA]</scope>
    <source>
        <strain evidence="5 6">K3R-10</strain>
    </source>
</reference>
<keyword evidence="1" id="KW-0805">Transcription regulation</keyword>
<reference evidence="5 6" key="2">
    <citation type="submission" date="2023-06" db="EMBL/GenBank/DDBJ databases">
        <title>Complete Genome Sequence of Flavobacterium keumense K3R-10.</title>
        <authorList>
            <person name="Jeong H."/>
            <person name="Jhang S.Y."/>
            <person name="Kim J.N."/>
        </authorList>
    </citation>
    <scope>NUCLEOTIDE SEQUENCE [LARGE SCALE GENOMIC DNA]</scope>
    <source>
        <strain evidence="5 6">K3R-10</strain>
    </source>
</reference>
<dbReference type="Proteomes" id="UP001232117">
    <property type="component" value="Chromosome"/>
</dbReference>
<dbReference type="InterPro" id="IPR011008">
    <property type="entry name" value="Dimeric_a/b-barrel"/>
</dbReference>
<keyword evidence="6" id="KW-1185">Reference proteome</keyword>
<dbReference type="InterPro" id="IPR019888">
    <property type="entry name" value="Tscrpt_reg_AsnC-like"/>
</dbReference>
<evidence type="ECO:0000313" key="5">
    <source>
        <dbReference type="EMBL" id="WGK94673.1"/>
    </source>
</evidence>
<dbReference type="InterPro" id="IPR036388">
    <property type="entry name" value="WH-like_DNA-bd_sf"/>
</dbReference>
<dbReference type="SUPFAM" id="SSF54909">
    <property type="entry name" value="Dimeric alpha+beta barrel"/>
    <property type="match status" value="1"/>
</dbReference>
<evidence type="ECO:0000259" key="4">
    <source>
        <dbReference type="PROSITE" id="PS50956"/>
    </source>
</evidence>